<dbReference type="InterPro" id="IPR007312">
    <property type="entry name" value="Phosphoesterase"/>
</dbReference>
<dbReference type="GO" id="GO:0006633">
    <property type="term" value="P:fatty acid biosynthetic process"/>
    <property type="evidence" value="ECO:0007669"/>
    <property type="project" value="TreeGrafter"/>
</dbReference>
<dbReference type="EC" id="3.1.3.64" evidence="5"/>
<accession>A0A2S8BJ57</accession>
<dbReference type="Gene3D" id="3.40.50.12780">
    <property type="entry name" value="N-terminal domain of ligase-like"/>
    <property type="match status" value="1"/>
</dbReference>
<dbReference type="EMBL" id="PPEA01000451">
    <property type="protein sequence ID" value="PQM46659.1"/>
    <property type="molecule type" value="Genomic_DNA"/>
</dbReference>
<dbReference type="Proteomes" id="UP000238296">
    <property type="component" value="Unassembled WGS sequence"/>
</dbReference>
<evidence type="ECO:0000256" key="3">
    <source>
        <dbReference type="ARBA" id="ARBA00023026"/>
    </source>
</evidence>
<dbReference type="GO" id="GO:0004438">
    <property type="term" value="F:phosphatidylinositol-3-phosphate phosphatase activity"/>
    <property type="evidence" value="ECO:0007669"/>
    <property type="project" value="UniProtKB-EC"/>
</dbReference>
<dbReference type="GO" id="GO:0005886">
    <property type="term" value="C:plasma membrane"/>
    <property type="evidence" value="ECO:0007669"/>
    <property type="project" value="TreeGrafter"/>
</dbReference>
<keyword evidence="2 5" id="KW-0378">Hydrolase</keyword>
<dbReference type="Pfam" id="PF00501">
    <property type="entry name" value="AMP-binding"/>
    <property type="match status" value="1"/>
</dbReference>
<dbReference type="SUPFAM" id="SSF53649">
    <property type="entry name" value="Alkaline phosphatase-like"/>
    <property type="match status" value="1"/>
</dbReference>
<evidence type="ECO:0000313" key="5">
    <source>
        <dbReference type="EMBL" id="PQM46659.1"/>
    </source>
</evidence>
<dbReference type="InterPro" id="IPR042099">
    <property type="entry name" value="ANL_N_sf"/>
</dbReference>
<dbReference type="GO" id="GO:0070566">
    <property type="term" value="F:adenylyltransferase activity"/>
    <property type="evidence" value="ECO:0007669"/>
    <property type="project" value="TreeGrafter"/>
</dbReference>
<organism evidence="5 6">
    <name type="scientific">Mycobacterium talmoniae</name>
    <dbReference type="NCBI Taxonomy" id="1858794"/>
    <lineage>
        <taxon>Bacteria</taxon>
        <taxon>Bacillati</taxon>
        <taxon>Actinomycetota</taxon>
        <taxon>Actinomycetes</taxon>
        <taxon>Mycobacteriales</taxon>
        <taxon>Mycobacteriaceae</taxon>
        <taxon>Mycobacterium</taxon>
    </lineage>
</organism>
<evidence type="ECO:0000256" key="2">
    <source>
        <dbReference type="ARBA" id="ARBA00022801"/>
    </source>
</evidence>
<dbReference type="InterPro" id="IPR020845">
    <property type="entry name" value="AMP-binding_CS"/>
</dbReference>
<reference evidence="5 6" key="1">
    <citation type="journal article" date="2017" name="Int. J. Syst. Evol. Microbiol.">
        <title>Mycobacterium talmoniae sp. nov., a slowly growing mycobacterium isolated from human respiratory samples.</title>
        <authorList>
            <person name="Davidson R.M."/>
            <person name="DeGroote M.A."/>
            <person name="Marola J.L."/>
            <person name="Buss S."/>
            <person name="Jones V."/>
            <person name="McNeil M.R."/>
            <person name="Freifeld A.G."/>
            <person name="Elaine Epperson L."/>
            <person name="Hasan N.A."/>
            <person name="Jackson M."/>
            <person name="Iwen P.C."/>
            <person name="Salfinger M."/>
            <person name="Strong M."/>
        </authorList>
    </citation>
    <scope>NUCLEOTIDE SEQUENCE [LARGE SCALE GENOMIC DNA]</scope>
    <source>
        <strain evidence="5 6">ATCC BAA-2683</strain>
    </source>
</reference>
<dbReference type="SUPFAM" id="SSF56801">
    <property type="entry name" value="Acetyl-CoA synthetase-like"/>
    <property type="match status" value="1"/>
</dbReference>
<dbReference type="AlphaFoldDB" id="A0A2S8BJ57"/>
<evidence type="ECO:0000259" key="4">
    <source>
        <dbReference type="Pfam" id="PF00501"/>
    </source>
</evidence>
<dbReference type="InterPro" id="IPR000873">
    <property type="entry name" value="AMP-dep_synth/lig_dom"/>
</dbReference>
<feature type="domain" description="AMP-dependent synthetase/ligase" evidence="4">
    <location>
        <begin position="32"/>
        <end position="396"/>
    </location>
</feature>
<proteinExistence type="inferred from homology"/>
<dbReference type="InterPro" id="IPR017850">
    <property type="entry name" value="Alkaline_phosphatase_core_sf"/>
</dbReference>
<dbReference type="Gene3D" id="3.40.720.10">
    <property type="entry name" value="Alkaline Phosphatase, subunit A"/>
    <property type="match status" value="1"/>
</dbReference>
<dbReference type="PANTHER" id="PTHR22754">
    <property type="entry name" value="DISCO-INTERACTING PROTEIN 2 DIP2 -RELATED"/>
    <property type="match status" value="1"/>
</dbReference>
<dbReference type="PROSITE" id="PS00455">
    <property type="entry name" value="AMP_BINDING"/>
    <property type="match status" value="1"/>
</dbReference>
<comment type="similarity">
    <text evidence="1">Belongs to the ATP-dependent AMP-binding enzyme family.</text>
</comment>
<name>A0A2S8BJ57_9MYCO</name>
<sequence>MPQSRAPMSVVEALNLHATHRDRGFTFVGDDRSETFVSFAELRDVVARAASALVARGIGRDDLVALIVPDAREFVTSFLAAVWAGAIPVPLYPPVGLGKQDAYLDYIGGLLESADVARLITPQWVDQALGLSQRFAGQLTAVAHADALDAEDPLEPAARRPDHTLFLQFTSGSTGKPKAVVVNDASLWVNTESFVSTLRCNDVDHIVSWLPLYHDMGLIGKMLAPLLFSLNATFLPTLAFLRDPSIWLDTISRKRGSMSFAPNFAYALATKKAQPPEDGWDLSSMRVFGCAAEPINADTLEAFIARFAPHGLKPEAVVPGYGMAEATLGITLDRYDRPFRRLEVAADAYHTDRAVRTPQTGEEALTFVSCGRVFAAEYAVRIADDAGQELPAGRVGSPPGFTAATVPAFAHIVVVVEENRSQANIIGNKAAPYINQLAAGGAMMAQSFAEVHPSEPNYFALFAGSTLGVTENVCPVNAGNAANLGAQLLAAGYTFAGFAEGLPAVGSTVCSAGKYARKHVPWASFTNIPANLSLPFSAFPANYAGLPTVSFVIPNLDNDMHDGSITRGDTWLYQNLSAYAQWAQANNSLLILTWDEDDNASRNQIPTVFYGAHVKPGTYVEPISHYNVLSTLEEMYGLPKLGLAARAPAITDIWGG</sequence>
<dbReference type="Pfam" id="PF04185">
    <property type="entry name" value="Phosphoesterase"/>
    <property type="match status" value="1"/>
</dbReference>
<dbReference type="PANTHER" id="PTHR22754:SF32">
    <property type="entry name" value="DISCO-INTERACTING PROTEIN 2"/>
    <property type="match status" value="1"/>
</dbReference>
<evidence type="ECO:0000313" key="6">
    <source>
        <dbReference type="Proteomes" id="UP000238296"/>
    </source>
</evidence>
<keyword evidence="3" id="KW-0843">Virulence</keyword>
<gene>
    <name evidence="5" type="primary">sapM</name>
    <name evidence="5" type="ORF">C1Y40_03166</name>
</gene>
<protein>
    <submittedName>
        <fullName evidence="5">Phosphatidylinositol-3-phosphatase</fullName>
        <ecNumber evidence="5">3.1.3.64</ecNumber>
    </submittedName>
</protein>
<evidence type="ECO:0000256" key="1">
    <source>
        <dbReference type="ARBA" id="ARBA00006432"/>
    </source>
</evidence>
<comment type="caution">
    <text evidence="5">The sequence shown here is derived from an EMBL/GenBank/DDBJ whole genome shotgun (WGS) entry which is preliminary data.</text>
</comment>